<organism evidence="1 2">
    <name type="scientific">Candidatus Buchananbacteria bacterium RIFCSPLOWO2_01_FULL_40_23b</name>
    <dbReference type="NCBI Taxonomy" id="1797544"/>
    <lineage>
        <taxon>Bacteria</taxon>
        <taxon>Candidatus Buchananiibacteriota</taxon>
    </lineage>
</organism>
<accession>A0A1G1YMH3</accession>
<proteinExistence type="predicted"/>
<reference evidence="1 2" key="1">
    <citation type="journal article" date="2016" name="Nat. Commun.">
        <title>Thousands of microbial genomes shed light on interconnected biogeochemical processes in an aquifer system.</title>
        <authorList>
            <person name="Anantharaman K."/>
            <person name="Brown C.T."/>
            <person name="Hug L.A."/>
            <person name="Sharon I."/>
            <person name="Castelle C.J."/>
            <person name="Probst A.J."/>
            <person name="Thomas B.C."/>
            <person name="Singh A."/>
            <person name="Wilkins M.J."/>
            <person name="Karaoz U."/>
            <person name="Brodie E.L."/>
            <person name="Williams K.H."/>
            <person name="Hubbard S.S."/>
            <person name="Banfield J.F."/>
        </authorList>
    </citation>
    <scope>NUCLEOTIDE SEQUENCE [LARGE SCALE GENOMIC DNA]</scope>
</reference>
<evidence type="ECO:0000313" key="1">
    <source>
        <dbReference type="EMBL" id="OGY53563.1"/>
    </source>
</evidence>
<dbReference type="Proteomes" id="UP000178122">
    <property type="component" value="Unassembled WGS sequence"/>
</dbReference>
<name>A0A1G1YMH3_9BACT</name>
<comment type="caution">
    <text evidence="1">The sequence shown here is derived from an EMBL/GenBank/DDBJ whole genome shotgun (WGS) entry which is preliminary data.</text>
</comment>
<dbReference type="EMBL" id="MHIN01000045">
    <property type="protein sequence ID" value="OGY53563.1"/>
    <property type="molecule type" value="Genomic_DNA"/>
</dbReference>
<dbReference type="AlphaFoldDB" id="A0A1G1YMH3"/>
<gene>
    <name evidence="1" type="ORF">A2912_03770</name>
</gene>
<sequence>MNHTTLWEKIKQQHPYFEIQVRNSPEKKVYHVLSTTNKALKDATLDQLLKVYHNGFSLRFSPLAPQSQLVAENLPYKSVSHNLYVTHSTEPQFQQNNILTPADIEHLQHQYCDVILINQTKQKPKFDVN</sequence>
<protein>
    <submittedName>
        <fullName evidence="1">Uncharacterized protein</fullName>
    </submittedName>
</protein>
<evidence type="ECO:0000313" key="2">
    <source>
        <dbReference type="Proteomes" id="UP000178122"/>
    </source>
</evidence>